<protein>
    <submittedName>
        <fullName evidence="2">Uncharacterized protein</fullName>
    </submittedName>
</protein>
<accession>A0A843VBL9</accession>
<feature type="compositionally biased region" description="Basic residues" evidence="1">
    <location>
        <begin position="181"/>
        <end position="192"/>
    </location>
</feature>
<proteinExistence type="predicted"/>
<evidence type="ECO:0000313" key="3">
    <source>
        <dbReference type="Proteomes" id="UP000652761"/>
    </source>
</evidence>
<dbReference type="EMBL" id="NMUH01001587">
    <property type="protein sequence ID" value="MQL93668.1"/>
    <property type="molecule type" value="Genomic_DNA"/>
</dbReference>
<feature type="region of interest" description="Disordered" evidence="1">
    <location>
        <begin position="147"/>
        <end position="235"/>
    </location>
</feature>
<gene>
    <name evidence="2" type="ORF">Taro_026309</name>
</gene>
<reference evidence="2" key="1">
    <citation type="submission" date="2017-07" db="EMBL/GenBank/DDBJ databases">
        <title>Taro Niue Genome Assembly and Annotation.</title>
        <authorList>
            <person name="Atibalentja N."/>
            <person name="Keating K."/>
            <person name="Fields C.J."/>
        </authorList>
    </citation>
    <scope>NUCLEOTIDE SEQUENCE</scope>
    <source>
        <strain evidence="2">Niue_2</strain>
        <tissue evidence="2">Leaf</tissue>
    </source>
</reference>
<name>A0A843VBL9_COLES</name>
<sequence length="235" mass="25031">KGKAEGDLTSAPATWTRAAPAWLAVAPPPVAVDRGRGRRKKGGARPAVAPDVACTGRRCRRPQPAPPRPLSPLLVCTVAALMLLLNRTAAPLPPLLVCTAAALPLLLDGTTAALPLLLVYRCRPTAANAPVAVATLLCRCGCYPQERPPPSKGGGRKRGPRDPPSLALFHAEADWEGGQTKMKKKNRKKKKREGPMCKMPKMQDLRGKYTHAPDLVPPPPTIKGGGVPKPKEEIF</sequence>
<evidence type="ECO:0000256" key="1">
    <source>
        <dbReference type="SAM" id="MobiDB-lite"/>
    </source>
</evidence>
<evidence type="ECO:0000313" key="2">
    <source>
        <dbReference type="EMBL" id="MQL93668.1"/>
    </source>
</evidence>
<dbReference type="Proteomes" id="UP000652761">
    <property type="component" value="Unassembled WGS sequence"/>
</dbReference>
<dbReference type="AlphaFoldDB" id="A0A843VBL9"/>
<keyword evidence="3" id="KW-1185">Reference proteome</keyword>
<feature type="non-terminal residue" evidence="2">
    <location>
        <position position="235"/>
    </location>
</feature>
<organism evidence="2 3">
    <name type="scientific">Colocasia esculenta</name>
    <name type="common">Wild taro</name>
    <name type="synonym">Arum esculentum</name>
    <dbReference type="NCBI Taxonomy" id="4460"/>
    <lineage>
        <taxon>Eukaryota</taxon>
        <taxon>Viridiplantae</taxon>
        <taxon>Streptophyta</taxon>
        <taxon>Embryophyta</taxon>
        <taxon>Tracheophyta</taxon>
        <taxon>Spermatophyta</taxon>
        <taxon>Magnoliopsida</taxon>
        <taxon>Liliopsida</taxon>
        <taxon>Araceae</taxon>
        <taxon>Aroideae</taxon>
        <taxon>Colocasieae</taxon>
        <taxon>Colocasia</taxon>
    </lineage>
</organism>
<comment type="caution">
    <text evidence="2">The sequence shown here is derived from an EMBL/GenBank/DDBJ whole genome shotgun (WGS) entry which is preliminary data.</text>
</comment>